<organism evidence="2 3">
    <name type="scientific">Sphingomonas ursincola</name>
    <dbReference type="NCBI Taxonomy" id="56361"/>
    <lineage>
        <taxon>Bacteria</taxon>
        <taxon>Pseudomonadati</taxon>
        <taxon>Pseudomonadota</taxon>
        <taxon>Alphaproteobacteria</taxon>
        <taxon>Sphingomonadales</taxon>
        <taxon>Sphingomonadaceae</taxon>
        <taxon>Sphingomonas</taxon>
    </lineage>
</organism>
<keyword evidence="1" id="KW-0732">Signal</keyword>
<dbReference type="AlphaFoldDB" id="A0A7V8RCN7"/>
<dbReference type="InterPro" id="IPR018673">
    <property type="entry name" value="DUF2141"/>
</dbReference>
<evidence type="ECO:0000313" key="3">
    <source>
        <dbReference type="Proteomes" id="UP000589292"/>
    </source>
</evidence>
<protein>
    <submittedName>
        <fullName evidence="2">DUF2141 domain-containing protein</fullName>
    </submittedName>
</protein>
<feature type="signal peptide" evidence="1">
    <location>
        <begin position="1"/>
        <end position="22"/>
    </location>
</feature>
<dbReference type="RefSeq" id="WP_181267010.1">
    <property type="nucleotide sequence ID" value="NZ_BAAAGB010000001.1"/>
</dbReference>
<proteinExistence type="predicted"/>
<dbReference type="EMBL" id="VDES01000002">
    <property type="protein sequence ID" value="MBA1374022.1"/>
    <property type="molecule type" value="Genomic_DNA"/>
</dbReference>
<dbReference type="Pfam" id="PF09912">
    <property type="entry name" value="DUF2141"/>
    <property type="match status" value="1"/>
</dbReference>
<keyword evidence="3" id="KW-1185">Reference proteome</keyword>
<comment type="caution">
    <text evidence="2">The sequence shown here is derived from an EMBL/GenBank/DDBJ whole genome shotgun (WGS) entry which is preliminary data.</text>
</comment>
<gene>
    <name evidence="2" type="ORF">FG486_06700</name>
</gene>
<feature type="chain" id="PRO_5030876841" evidence="1">
    <location>
        <begin position="23"/>
        <end position="153"/>
    </location>
</feature>
<reference evidence="2 3" key="1">
    <citation type="journal article" date="1994" name="Int. J. Syst. Bacteriol.">
        <title>Phylogenetic positions of novel aerobic, bacteriochlorophyll a-containing bacteria and description of Roseococcus thiosulfatophilus gen. nov., sp. nov., Erythromicrobium ramosum gen. nov., sp. nov., and Erythrobacter litoralis sp. nov.</title>
        <authorList>
            <person name="Yurkov V."/>
            <person name="Stackebrandt E."/>
            <person name="Holmes A."/>
            <person name="Fuerst J.A."/>
            <person name="Hugenholtz P."/>
            <person name="Golecki J."/>
            <person name="Gad'on N."/>
            <person name="Gorlenko V.M."/>
            <person name="Kompantseva E.I."/>
            <person name="Drews G."/>
        </authorList>
    </citation>
    <scope>NUCLEOTIDE SEQUENCE [LARGE SCALE GENOMIC DNA]</scope>
    <source>
        <strain evidence="2 3">KR-99</strain>
    </source>
</reference>
<name>A0A7V8RCN7_9SPHN</name>
<sequence>MKALYLATTLALATAGSGIAWAQNAAAATTPAPDASLTVTFEQIEMPEGQILLSLYDNEAAHDAGGKPVRAAMAKVEGKTVSVVFEGLAPGRYAIKAFHDVDGDGKMKTNPFGMPLEPFAFSNNAKPVGGPARWEAASFDVPVGASETRIAIQ</sequence>
<accession>A0A7V8RCN7</accession>
<dbReference type="Proteomes" id="UP000589292">
    <property type="component" value="Unassembled WGS sequence"/>
</dbReference>
<evidence type="ECO:0000256" key="1">
    <source>
        <dbReference type="SAM" id="SignalP"/>
    </source>
</evidence>
<evidence type="ECO:0000313" key="2">
    <source>
        <dbReference type="EMBL" id="MBA1374022.1"/>
    </source>
</evidence>